<dbReference type="InterPro" id="IPR015424">
    <property type="entry name" value="PyrdxlP-dep_Trfase"/>
</dbReference>
<dbReference type="CDD" id="cd00610">
    <property type="entry name" value="OAT_like"/>
    <property type="match status" value="1"/>
</dbReference>
<evidence type="ECO:0000256" key="1">
    <source>
        <dbReference type="ARBA" id="ARBA00001933"/>
    </source>
</evidence>
<dbReference type="PROSITE" id="PS00600">
    <property type="entry name" value="AA_TRANSFER_CLASS_3"/>
    <property type="match status" value="1"/>
</dbReference>
<evidence type="ECO:0000256" key="5">
    <source>
        <dbReference type="SAM" id="MobiDB-lite"/>
    </source>
</evidence>
<gene>
    <name evidence="6" type="primary">patA</name>
    <name evidence="6" type="ORF">VA7868_02309</name>
</gene>
<dbReference type="InterPro" id="IPR015422">
    <property type="entry name" value="PyrdxlP-dep_Trfase_small"/>
</dbReference>
<evidence type="ECO:0000256" key="2">
    <source>
        <dbReference type="ARBA" id="ARBA00022576"/>
    </source>
</evidence>
<dbReference type="FunFam" id="3.40.640.10:FF:000004">
    <property type="entry name" value="Acetylornithine aminotransferase"/>
    <property type="match status" value="1"/>
</dbReference>
<reference evidence="6 7" key="1">
    <citation type="submission" date="2016-11" db="EMBL/GenBank/DDBJ databases">
        <authorList>
            <person name="Jaros S."/>
            <person name="Januszkiewicz K."/>
            <person name="Wedrychowicz H."/>
        </authorList>
    </citation>
    <scope>NUCLEOTIDE SEQUENCE [LARGE SCALE GENOMIC DNA]</scope>
    <source>
        <strain evidence="6 7">CECT 7868</strain>
    </source>
</reference>
<dbReference type="InterPro" id="IPR050103">
    <property type="entry name" value="Class-III_PLP-dep_AT"/>
</dbReference>
<dbReference type="InterPro" id="IPR049704">
    <property type="entry name" value="Aminotrans_3_PPA_site"/>
</dbReference>
<evidence type="ECO:0000256" key="4">
    <source>
        <dbReference type="ARBA" id="ARBA00022898"/>
    </source>
</evidence>
<dbReference type="SUPFAM" id="SSF51735">
    <property type="entry name" value="NAD(P)-binding Rossmann-fold domains"/>
    <property type="match status" value="1"/>
</dbReference>
<dbReference type="InterPro" id="IPR036291">
    <property type="entry name" value="NAD(P)-bd_dom_sf"/>
</dbReference>
<dbReference type="GO" id="GO:0033094">
    <property type="term" value="F:putrescine--2-oxoglutarate transaminase activity"/>
    <property type="evidence" value="ECO:0007669"/>
    <property type="project" value="UniProtKB-EC"/>
</dbReference>
<dbReference type="Proteomes" id="UP000184608">
    <property type="component" value="Unassembled WGS sequence"/>
</dbReference>
<feature type="region of interest" description="Disordered" evidence="5">
    <location>
        <begin position="866"/>
        <end position="891"/>
    </location>
</feature>
<dbReference type="PANTHER" id="PTHR11986:SF79">
    <property type="entry name" value="ACETYLORNITHINE AMINOTRANSFERASE, MITOCHONDRIAL"/>
    <property type="match status" value="1"/>
</dbReference>
<accession>A0A1M5Z5B0</accession>
<evidence type="ECO:0000313" key="7">
    <source>
        <dbReference type="Proteomes" id="UP000184608"/>
    </source>
</evidence>
<dbReference type="EMBL" id="FQXZ01000022">
    <property type="protein sequence ID" value="SHI19390.1"/>
    <property type="molecule type" value="Genomic_DNA"/>
</dbReference>
<dbReference type="EC" id="2.6.1.82" evidence="6"/>
<dbReference type="RefSeq" id="WP_073603971.1">
    <property type="nucleotide sequence ID" value="NZ_FQXZ01000022.1"/>
</dbReference>
<keyword evidence="2 6" id="KW-0032">Aminotransferase</keyword>
<dbReference type="InterPro" id="IPR005814">
    <property type="entry name" value="Aminotrans_3"/>
</dbReference>
<dbReference type="Gene3D" id="3.40.50.720">
    <property type="entry name" value="NAD(P)-binding Rossmann-like Domain"/>
    <property type="match status" value="1"/>
</dbReference>
<sequence length="891" mass="97048">MDNYLNIERQKLLQLINFNKNIVRAKGLWLISDTGEKYLDFISQFGAVPFGHNPDFLWQILTAQQAEDPGVMIQPFFSEGAQRLSQALIEAAPGDMQHVTLSCTGAEAVESAIKMAKAKTGRDIIVSAKNSFHGKTMAALLATGNQHYQQPFYAPADNFLHVPFNDPQALEAVLSHRKAAAFIVEPVQGEGGMITPAPGYLKTCEQLCKKYGTLLIVDEVQTGLGRTGKLFACEHDDVHPDILLIAKTLSGGLIPLSACIANKKAWSAEFGQLHTSTFANNHLAATLGCAVMKKLTQEPEIIAHVARVGAYLHERLEQLVSQYPVAFKTCDGLGLMQGLTLNPWHDEESYLCPTVSGQGIIVPLVSAYLLNRHHICTLPTMNSHNVLRIEPCYLITEKEIDQLIDALEKTGELITQGRFYELIRAAVGIGEQHPDTPARPYKNPAIVPQGEKLGTFCFFVHPVTDMHTIDCMPGGQPAYTPEETEKIQHWLGRAKAFYGGASPAYYMPCIPSANGGYVDGWLISSLLTPKDMMRLPKDKKEALIKSYVDIAQGKGGDMIGLGAFTSVITRSGTTVADCGTPVTTGNAFTALTSTDSIRTICRARTTQMSQQTLGIVGVSGSVGRLCLLDIGSEFQQLYLIGNPRNQDNVTKQEVVAGEFLYKLFSGVLSESVTPLWKTLADAGAEAMIEARLSRLPAEGYPSEIYQDIFRAVKQQYIATYGREDGFPLLLSNDIEHALPACDVIITATSNGESFISPDMLAPGTIVCDVARPSDLLQEVKQNRNDITAYDGGLVRLPAELRFGGPNIAELPTGVTLACLAETVILTMSQARKNYSIGGISSVEEAREVFQLALKHGFSTYLTAQDISGPDKHHSQQHTTAPHTKEQAAYTC</sequence>
<keyword evidence="3 6" id="KW-0808">Transferase</keyword>
<dbReference type="STRING" id="1216006.VA7868_02309"/>
<keyword evidence="7" id="KW-1185">Reference proteome</keyword>
<name>A0A1M5Z5B0_9VIBR</name>
<dbReference type="AlphaFoldDB" id="A0A1M5Z5B0"/>
<dbReference type="Gene3D" id="3.40.640.10">
    <property type="entry name" value="Type I PLP-dependent aspartate aminotransferase-like (Major domain)"/>
    <property type="match status" value="1"/>
</dbReference>
<dbReference type="InterPro" id="IPR015421">
    <property type="entry name" value="PyrdxlP-dep_Trfase_major"/>
</dbReference>
<dbReference type="Gene3D" id="3.90.1150.10">
    <property type="entry name" value="Aspartate Aminotransferase, domain 1"/>
    <property type="match status" value="1"/>
</dbReference>
<dbReference type="SUPFAM" id="SSF53383">
    <property type="entry name" value="PLP-dependent transferases"/>
    <property type="match status" value="1"/>
</dbReference>
<proteinExistence type="predicted"/>
<dbReference type="GO" id="GO:0042802">
    <property type="term" value="F:identical protein binding"/>
    <property type="evidence" value="ECO:0007669"/>
    <property type="project" value="TreeGrafter"/>
</dbReference>
<dbReference type="Pfam" id="PF00202">
    <property type="entry name" value="Aminotran_3"/>
    <property type="match status" value="1"/>
</dbReference>
<protein>
    <submittedName>
        <fullName evidence="6">Putrescine aminotransferase</fullName>
        <ecNumber evidence="6">2.6.1.82</ecNumber>
    </submittedName>
</protein>
<comment type="cofactor">
    <cofactor evidence="1">
        <name>pyridoxal 5'-phosphate</name>
        <dbReference type="ChEBI" id="CHEBI:597326"/>
    </cofactor>
</comment>
<evidence type="ECO:0000313" key="6">
    <source>
        <dbReference type="EMBL" id="SHI19390.1"/>
    </source>
</evidence>
<organism evidence="6 7">
    <name type="scientific">Vibrio aerogenes CECT 7868</name>
    <dbReference type="NCBI Taxonomy" id="1216006"/>
    <lineage>
        <taxon>Bacteria</taxon>
        <taxon>Pseudomonadati</taxon>
        <taxon>Pseudomonadota</taxon>
        <taxon>Gammaproteobacteria</taxon>
        <taxon>Vibrionales</taxon>
        <taxon>Vibrionaceae</taxon>
        <taxon>Vibrio</taxon>
    </lineage>
</organism>
<evidence type="ECO:0000256" key="3">
    <source>
        <dbReference type="ARBA" id="ARBA00022679"/>
    </source>
</evidence>
<dbReference type="PANTHER" id="PTHR11986">
    <property type="entry name" value="AMINOTRANSFERASE CLASS III"/>
    <property type="match status" value="1"/>
</dbReference>
<dbReference type="GO" id="GO:0030170">
    <property type="term" value="F:pyridoxal phosphate binding"/>
    <property type="evidence" value="ECO:0007669"/>
    <property type="project" value="InterPro"/>
</dbReference>
<dbReference type="OrthoDB" id="9801052at2"/>
<keyword evidence="4" id="KW-0663">Pyridoxal phosphate</keyword>